<dbReference type="NCBIfam" id="TIGR02937">
    <property type="entry name" value="sigma70-ECF"/>
    <property type="match status" value="1"/>
</dbReference>
<dbReference type="SUPFAM" id="SSF88946">
    <property type="entry name" value="Sigma2 domain of RNA polymerase sigma factors"/>
    <property type="match status" value="1"/>
</dbReference>
<dbReference type="InterPro" id="IPR013325">
    <property type="entry name" value="RNA_pol_sigma_r2"/>
</dbReference>
<evidence type="ECO:0000259" key="6">
    <source>
        <dbReference type="Pfam" id="PF04542"/>
    </source>
</evidence>
<dbReference type="InterPro" id="IPR036388">
    <property type="entry name" value="WH-like_DNA-bd_sf"/>
</dbReference>
<evidence type="ECO:0000313" key="8">
    <source>
        <dbReference type="EMBL" id="SKC78699.1"/>
    </source>
</evidence>
<accession>A0A1T5LSW7</accession>
<dbReference type="InterPro" id="IPR007627">
    <property type="entry name" value="RNA_pol_sigma70_r2"/>
</dbReference>
<dbReference type="GO" id="GO:0006352">
    <property type="term" value="P:DNA-templated transcription initiation"/>
    <property type="evidence" value="ECO:0007669"/>
    <property type="project" value="InterPro"/>
</dbReference>
<dbReference type="STRING" id="688867.SAMN05660236_3795"/>
<keyword evidence="4" id="KW-0238">DNA-binding</keyword>
<sequence>MNLESFQTQVLPVKNKLFRFALKFVGSEEEAKDVVQEVFIRVWNGREQMNEVQNWEAWCMRITRNLSLDRIRSMNRKQTHPIEESFNVQHEALTPHESTEIHESMQRINQLIAALPEKQRQVIHLRDVEGYSYNEICDILELDMNQVKVNLFRARNAVREKLTKINAYGL</sequence>
<reference evidence="8 9" key="1">
    <citation type="submission" date="2017-02" db="EMBL/GenBank/DDBJ databases">
        <authorList>
            <person name="Peterson S.W."/>
        </authorList>
    </citation>
    <scope>NUCLEOTIDE SEQUENCE [LARGE SCALE GENOMIC DNA]</scope>
    <source>
        <strain evidence="8 9">DSM 25262</strain>
    </source>
</reference>
<dbReference type="PANTHER" id="PTHR43133:SF8">
    <property type="entry name" value="RNA POLYMERASE SIGMA FACTOR HI_1459-RELATED"/>
    <property type="match status" value="1"/>
</dbReference>
<evidence type="ECO:0000313" key="9">
    <source>
        <dbReference type="Proteomes" id="UP000190961"/>
    </source>
</evidence>
<dbReference type="AlphaFoldDB" id="A0A1T5LSW7"/>
<dbReference type="InterPro" id="IPR014284">
    <property type="entry name" value="RNA_pol_sigma-70_dom"/>
</dbReference>
<dbReference type="OrthoDB" id="795989at2"/>
<dbReference type="Pfam" id="PF08281">
    <property type="entry name" value="Sigma70_r4_2"/>
    <property type="match status" value="1"/>
</dbReference>
<evidence type="ECO:0000259" key="7">
    <source>
        <dbReference type="Pfam" id="PF08281"/>
    </source>
</evidence>
<dbReference type="Pfam" id="PF04542">
    <property type="entry name" value="Sigma70_r2"/>
    <property type="match status" value="1"/>
</dbReference>
<organism evidence="8 9">
    <name type="scientific">Ohtaekwangia koreensis</name>
    <dbReference type="NCBI Taxonomy" id="688867"/>
    <lineage>
        <taxon>Bacteria</taxon>
        <taxon>Pseudomonadati</taxon>
        <taxon>Bacteroidota</taxon>
        <taxon>Cytophagia</taxon>
        <taxon>Cytophagales</taxon>
        <taxon>Fulvivirgaceae</taxon>
        <taxon>Ohtaekwangia</taxon>
    </lineage>
</organism>
<feature type="domain" description="RNA polymerase sigma factor 70 region 4 type 2" evidence="7">
    <location>
        <begin position="106"/>
        <end position="156"/>
    </location>
</feature>
<dbReference type="PANTHER" id="PTHR43133">
    <property type="entry name" value="RNA POLYMERASE ECF-TYPE SIGMA FACTO"/>
    <property type="match status" value="1"/>
</dbReference>
<dbReference type="RefSeq" id="WP_079688301.1">
    <property type="nucleotide sequence ID" value="NZ_FUZU01000002.1"/>
</dbReference>
<keyword evidence="2" id="KW-0805">Transcription regulation</keyword>
<comment type="similarity">
    <text evidence="1">Belongs to the sigma-70 factor family. ECF subfamily.</text>
</comment>
<feature type="domain" description="RNA polymerase sigma-70 region 2" evidence="6">
    <location>
        <begin position="14"/>
        <end position="75"/>
    </location>
</feature>
<dbReference type="CDD" id="cd06171">
    <property type="entry name" value="Sigma70_r4"/>
    <property type="match status" value="1"/>
</dbReference>
<evidence type="ECO:0000256" key="3">
    <source>
        <dbReference type="ARBA" id="ARBA00023082"/>
    </source>
</evidence>
<dbReference type="GO" id="GO:0003677">
    <property type="term" value="F:DNA binding"/>
    <property type="evidence" value="ECO:0007669"/>
    <property type="project" value="UniProtKB-KW"/>
</dbReference>
<evidence type="ECO:0000256" key="4">
    <source>
        <dbReference type="ARBA" id="ARBA00023125"/>
    </source>
</evidence>
<dbReference type="Proteomes" id="UP000190961">
    <property type="component" value="Unassembled WGS sequence"/>
</dbReference>
<gene>
    <name evidence="8" type="ORF">SAMN05660236_3795</name>
</gene>
<proteinExistence type="inferred from homology"/>
<dbReference type="InterPro" id="IPR013324">
    <property type="entry name" value="RNA_pol_sigma_r3/r4-like"/>
</dbReference>
<dbReference type="Gene3D" id="1.10.10.10">
    <property type="entry name" value="Winged helix-like DNA-binding domain superfamily/Winged helix DNA-binding domain"/>
    <property type="match status" value="1"/>
</dbReference>
<dbReference type="GO" id="GO:0016987">
    <property type="term" value="F:sigma factor activity"/>
    <property type="evidence" value="ECO:0007669"/>
    <property type="project" value="UniProtKB-KW"/>
</dbReference>
<evidence type="ECO:0000256" key="5">
    <source>
        <dbReference type="ARBA" id="ARBA00023163"/>
    </source>
</evidence>
<evidence type="ECO:0000256" key="2">
    <source>
        <dbReference type="ARBA" id="ARBA00023015"/>
    </source>
</evidence>
<name>A0A1T5LSW7_9BACT</name>
<keyword evidence="5" id="KW-0804">Transcription</keyword>
<dbReference type="SUPFAM" id="SSF88659">
    <property type="entry name" value="Sigma3 and sigma4 domains of RNA polymerase sigma factors"/>
    <property type="match status" value="1"/>
</dbReference>
<keyword evidence="9" id="KW-1185">Reference proteome</keyword>
<protein>
    <submittedName>
        <fullName evidence="8">RNA polymerase sigma-70 factor, ECF subfamily</fullName>
    </submittedName>
</protein>
<dbReference type="Gene3D" id="1.10.1740.10">
    <property type="match status" value="1"/>
</dbReference>
<dbReference type="InterPro" id="IPR013249">
    <property type="entry name" value="RNA_pol_sigma70_r4_t2"/>
</dbReference>
<dbReference type="InterPro" id="IPR039425">
    <property type="entry name" value="RNA_pol_sigma-70-like"/>
</dbReference>
<keyword evidence="3" id="KW-0731">Sigma factor</keyword>
<dbReference type="EMBL" id="FUZU01000002">
    <property type="protein sequence ID" value="SKC78699.1"/>
    <property type="molecule type" value="Genomic_DNA"/>
</dbReference>
<evidence type="ECO:0000256" key="1">
    <source>
        <dbReference type="ARBA" id="ARBA00010641"/>
    </source>
</evidence>